<evidence type="ECO:0000313" key="1">
    <source>
        <dbReference type="EMBL" id="KAL1525673.1"/>
    </source>
</evidence>
<accession>A0AB34JXF2</accession>
<sequence length="193" mass="21481">MAAWAVPFLSFASAAHPWTPDIEVTRRHQLPELAPNAAVEVYAMDKPLSGLPIPLMEATQGWHSGLAFRSGSSFWYLEYYAKDGMKSAVLPEIDGSSLVWNNTAILGLKMNTSVQIEAYWTRALFLGVVNGSVYNACEGKYWKIMLNASHPFGFDFAEDHRIAWPNNRTLAADLEALLSPSDVHGTHWDKNAR</sequence>
<proteinExistence type="predicted"/>
<comment type="caution">
    <text evidence="1">The sequence shown here is derived from an EMBL/GenBank/DDBJ whole genome shotgun (WGS) entry which is preliminary data.</text>
</comment>
<dbReference type="Proteomes" id="UP001515480">
    <property type="component" value="Unassembled WGS sequence"/>
</dbReference>
<keyword evidence="2" id="KW-1185">Reference proteome</keyword>
<reference evidence="1 2" key="1">
    <citation type="journal article" date="2024" name="Science">
        <title>Giant polyketide synthase enzymes in the biosynthesis of giant marine polyether toxins.</title>
        <authorList>
            <person name="Fallon T.R."/>
            <person name="Shende V.V."/>
            <person name="Wierzbicki I.H."/>
            <person name="Pendleton A.L."/>
            <person name="Watervoot N.F."/>
            <person name="Auber R.P."/>
            <person name="Gonzalez D.J."/>
            <person name="Wisecaver J.H."/>
            <person name="Moore B.S."/>
        </authorList>
    </citation>
    <scope>NUCLEOTIDE SEQUENCE [LARGE SCALE GENOMIC DNA]</scope>
    <source>
        <strain evidence="1 2">12B1</strain>
    </source>
</reference>
<dbReference type="EMBL" id="JBGBPQ010000004">
    <property type="protein sequence ID" value="KAL1525673.1"/>
    <property type="molecule type" value="Genomic_DNA"/>
</dbReference>
<organism evidence="1 2">
    <name type="scientific">Prymnesium parvum</name>
    <name type="common">Toxic golden alga</name>
    <dbReference type="NCBI Taxonomy" id="97485"/>
    <lineage>
        <taxon>Eukaryota</taxon>
        <taxon>Haptista</taxon>
        <taxon>Haptophyta</taxon>
        <taxon>Prymnesiophyceae</taxon>
        <taxon>Prymnesiales</taxon>
        <taxon>Prymnesiaceae</taxon>
        <taxon>Prymnesium</taxon>
    </lineage>
</organism>
<protein>
    <submittedName>
        <fullName evidence="1">Uncharacterized protein</fullName>
    </submittedName>
</protein>
<evidence type="ECO:0000313" key="2">
    <source>
        <dbReference type="Proteomes" id="UP001515480"/>
    </source>
</evidence>
<name>A0AB34JXF2_PRYPA</name>
<gene>
    <name evidence="1" type="ORF">AB1Y20_020523</name>
</gene>
<dbReference type="AlphaFoldDB" id="A0AB34JXF2"/>